<evidence type="ECO:0000313" key="2">
    <source>
        <dbReference type="EMBL" id="OEL24666.1"/>
    </source>
</evidence>
<evidence type="ECO:0000259" key="1">
    <source>
        <dbReference type="PROSITE" id="PS50011"/>
    </source>
</evidence>
<protein>
    <recommendedName>
        <fullName evidence="1">Protein kinase domain-containing protein</fullName>
    </recommendedName>
</protein>
<dbReference type="SUPFAM" id="SSF56112">
    <property type="entry name" value="Protein kinase-like (PK-like)"/>
    <property type="match status" value="1"/>
</dbReference>
<feature type="domain" description="Protein kinase" evidence="1">
    <location>
        <begin position="1"/>
        <end position="75"/>
    </location>
</feature>
<dbReference type="Pfam" id="PF00069">
    <property type="entry name" value="Pkinase"/>
    <property type="match status" value="1"/>
</dbReference>
<dbReference type="InterPro" id="IPR000719">
    <property type="entry name" value="Prot_kinase_dom"/>
</dbReference>
<dbReference type="InterPro" id="IPR008271">
    <property type="entry name" value="Ser/Thr_kinase_AS"/>
</dbReference>
<dbReference type="GO" id="GO:0004672">
    <property type="term" value="F:protein kinase activity"/>
    <property type="evidence" value="ECO:0007669"/>
    <property type="project" value="InterPro"/>
</dbReference>
<comment type="caution">
    <text evidence="2">The sequence shown here is derived from an EMBL/GenBank/DDBJ whole genome shotgun (WGS) entry which is preliminary data.</text>
</comment>
<organism evidence="2 3">
    <name type="scientific">Dichanthelium oligosanthes</name>
    <dbReference type="NCBI Taxonomy" id="888268"/>
    <lineage>
        <taxon>Eukaryota</taxon>
        <taxon>Viridiplantae</taxon>
        <taxon>Streptophyta</taxon>
        <taxon>Embryophyta</taxon>
        <taxon>Tracheophyta</taxon>
        <taxon>Spermatophyta</taxon>
        <taxon>Magnoliopsida</taxon>
        <taxon>Liliopsida</taxon>
        <taxon>Poales</taxon>
        <taxon>Poaceae</taxon>
        <taxon>PACMAD clade</taxon>
        <taxon>Panicoideae</taxon>
        <taxon>Panicodae</taxon>
        <taxon>Paniceae</taxon>
        <taxon>Dichantheliinae</taxon>
        <taxon>Dichanthelium</taxon>
    </lineage>
</organism>
<dbReference type="Proteomes" id="UP000095767">
    <property type="component" value="Unassembled WGS sequence"/>
</dbReference>
<dbReference type="OrthoDB" id="1434453at2759"/>
<dbReference type="AlphaFoldDB" id="A0A1E5VHR4"/>
<dbReference type="PROSITE" id="PS00108">
    <property type="entry name" value="PROTEIN_KINASE_ST"/>
    <property type="match status" value="1"/>
</dbReference>
<dbReference type="PANTHER" id="PTHR45707:SF71">
    <property type="entry name" value="PROTEIN KINASE DOMAIN-CONTAINING PROTEIN"/>
    <property type="match status" value="1"/>
</dbReference>
<evidence type="ECO:0000313" key="3">
    <source>
        <dbReference type="Proteomes" id="UP000095767"/>
    </source>
</evidence>
<gene>
    <name evidence="2" type="ORF">BAE44_0014316</name>
</gene>
<sequence>MDLIGRSYKIIEICCGLYYLHYECQIKSYVIHLDLKPENILLDENMVPKIADFGLAKFLGDKETQICATTVMVSW</sequence>
<keyword evidence="3" id="KW-1185">Reference proteome</keyword>
<proteinExistence type="predicted"/>
<dbReference type="PROSITE" id="PS50011">
    <property type="entry name" value="PROTEIN_KINASE_DOM"/>
    <property type="match status" value="1"/>
</dbReference>
<dbReference type="GO" id="GO:0005524">
    <property type="term" value="F:ATP binding"/>
    <property type="evidence" value="ECO:0007669"/>
    <property type="project" value="InterPro"/>
</dbReference>
<dbReference type="STRING" id="888268.A0A1E5VHR4"/>
<accession>A0A1E5VHR4</accession>
<dbReference type="Gene3D" id="1.10.510.10">
    <property type="entry name" value="Transferase(Phosphotransferase) domain 1"/>
    <property type="match status" value="1"/>
</dbReference>
<dbReference type="EMBL" id="LWDX02039154">
    <property type="protein sequence ID" value="OEL24666.1"/>
    <property type="molecule type" value="Genomic_DNA"/>
</dbReference>
<dbReference type="PANTHER" id="PTHR45707">
    <property type="entry name" value="C2 CALCIUM/LIPID-BINDING PLANT PHOSPHORIBOSYLTRANSFERASE FAMILY PROTEIN"/>
    <property type="match status" value="1"/>
</dbReference>
<dbReference type="InterPro" id="IPR011009">
    <property type="entry name" value="Kinase-like_dom_sf"/>
</dbReference>
<reference evidence="2 3" key="1">
    <citation type="submission" date="2016-09" db="EMBL/GenBank/DDBJ databases">
        <title>The draft genome of Dichanthelium oligosanthes: A C3 panicoid grass species.</title>
        <authorList>
            <person name="Studer A.J."/>
            <person name="Schnable J.C."/>
            <person name="Brutnell T.P."/>
        </authorList>
    </citation>
    <scope>NUCLEOTIDE SEQUENCE [LARGE SCALE GENOMIC DNA]</scope>
    <source>
        <strain evidence="3">cv. Kellogg 1175</strain>
        <tissue evidence="2">Leaf</tissue>
    </source>
</reference>
<name>A0A1E5VHR4_9POAL</name>